<reference evidence="10" key="1">
    <citation type="submission" date="2016-10" db="EMBL/GenBank/DDBJ databases">
        <authorList>
            <person name="Varghese N."/>
        </authorList>
    </citation>
    <scope>NUCLEOTIDE SEQUENCE [LARGE SCALE GENOMIC DNA]</scope>
    <source>
        <strain evidence="10">DSM 24868</strain>
    </source>
</reference>
<evidence type="ECO:0000313" key="10">
    <source>
        <dbReference type="Proteomes" id="UP000183315"/>
    </source>
</evidence>
<evidence type="ECO:0000256" key="1">
    <source>
        <dbReference type="ARBA" id="ARBA00004651"/>
    </source>
</evidence>
<dbReference type="eggNOG" id="COG0730">
    <property type="taxonomic scope" value="Bacteria"/>
</dbReference>
<proteinExistence type="inferred from homology"/>
<feature type="transmembrane region" description="Helical" evidence="8">
    <location>
        <begin position="226"/>
        <end position="243"/>
    </location>
</feature>
<keyword evidence="5 8" id="KW-0812">Transmembrane</keyword>
<feature type="transmembrane region" description="Helical" evidence="8">
    <location>
        <begin position="193"/>
        <end position="214"/>
    </location>
</feature>
<accession>A0A1H6Y6T7</accession>
<dbReference type="AlphaFoldDB" id="A0A1H6Y6T7"/>
<evidence type="ECO:0000256" key="8">
    <source>
        <dbReference type="RuleBase" id="RU363041"/>
    </source>
</evidence>
<dbReference type="EMBL" id="FNZI01000003">
    <property type="protein sequence ID" value="SEJ36961.1"/>
    <property type="molecule type" value="Genomic_DNA"/>
</dbReference>
<feature type="transmembrane region" description="Helical" evidence="8">
    <location>
        <begin position="71"/>
        <end position="89"/>
    </location>
</feature>
<dbReference type="RefSeq" id="WP_042213762.1">
    <property type="nucleotide sequence ID" value="NZ_BBLU01000004.1"/>
</dbReference>
<keyword evidence="3" id="KW-0813">Transport</keyword>
<comment type="similarity">
    <text evidence="2 8">Belongs to the 4-toluene sulfonate uptake permease (TSUP) (TC 2.A.102) family.</text>
</comment>
<dbReference type="STRING" id="1043493.SAMN05421637_1595"/>
<dbReference type="InterPro" id="IPR052017">
    <property type="entry name" value="TSUP"/>
</dbReference>
<dbReference type="Pfam" id="PF01925">
    <property type="entry name" value="TauE"/>
    <property type="match status" value="1"/>
</dbReference>
<evidence type="ECO:0000256" key="2">
    <source>
        <dbReference type="ARBA" id="ARBA00009142"/>
    </source>
</evidence>
<organism evidence="9 10">
    <name type="scientific">Demequina mangrovi</name>
    <dbReference type="NCBI Taxonomy" id="1043493"/>
    <lineage>
        <taxon>Bacteria</taxon>
        <taxon>Bacillati</taxon>
        <taxon>Actinomycetota</taxon>
        <taxon>Actinomycetes</taxon>
        <taxon>Micrococcales</taxon>
        <taxon>Demequinaceae</taxon>
        <taxon>Demequina</taxon>
    </lineage>
</organism>
<dbReference type="PANTHER" id="PTHR30269">
    <property type="entry name" value="TRANSMEMBRANE PROTEIN YFCA"/>
    <property type="match status" value="1"/>
</dbReference>
<dbReference type="Proteomes" id="UP000183315">
    <property type="component" value="Unassembled WGS sequence"/>
</dbReference>
<feature type="transmembrane region" description="Helical" evidence="8">
    <location>
        <begin position="31"/>
        <end position="59"/>
    </location>
</feature>
<keyword evidence="6 8" id="KW-1133">Transmembrane helix</keyword>
<keyword evidence="4 8" id="KW-1003">Cell membrane</keyword>
<evidence type="ECO:0000313" key="9">
    <source>
        <dbReference type="EMBL" id="SEJ36961.1"/>
    </source>
</evidence>
<name>A0A1H6Y6T7_9MICO</name>
<dbReference type="InterPro" id="IPR002781">
    <property type="entry name" value="TM_pro_TauE-like"/>
</dbReference>
<gene>
    <name evidence="9" type="ORF">SAMN05421637_1595</name>
</gene>
<evidence type="ECO:0000256" key="6">
    <source>
        <dbReference type="ARBA" id="ARBA00022989"/>
    </source>
</evidence>
<keyword evidence="7 8" id="KW-0472">Membrane</keyword>
<comment type="subcellular location">
    <subcellularLocation>
        <location evidence="1 8">Cell membrane</location>
        <topology evidence="1 8">Multi-pass membrane protein</topology>
    </subcellularLocation>
</comment>
<keyword evidence="10" id="KW-1185">Reference proteome</keyword>
<feature type="transmembrane region" description="Helical" evidence="8">
    <location>
        <begin position="95"/>
        <end position="116"/>
    </location>
</feature>
<dbReference type="OrthoDB" id="5150116at2"/>
<evidence type="ECO:0000256" key="4">
    <source>
        <dbReference type="ARBA" id="ARBA00022475"/>
    </source>
</evidence>
<protein>
    <recommendedName>
        <fullName evidence="8">Probable membrane transporter protein</fullName>
    </recommendedName>
</protein>
<feature type="transmembrane region" description="Helical" evidence="8">
    <location>
        <begin position="123"/>
        <end position="142"/>
    </location>
</feature>
<feature type="transmembrane region" description="Helical" evidence="8">
    <location>
        <begin position="162"/>
        <end position="181"/>
    </location>
</feature>
<evidence type="ECO:0000256" key="7">
    <source>
        <dbReference type="ARBA" id="ARBA00023136"/>
    </source>
</evidence>
<dbReference type="PANTHER" id="PTHR30269:SF37">
    <property type="entry name" value="MEMBRANE TRANSPORTER PROTEIN"/>
    <property type="match status" value="1"/>
</dbReference>
<evidence type="ECO:0000256" key="5">
    <source>
        <dbReference type="ARBA" id="ARBA00022692"/>
    </source>
</evidence>
<evidence type="ECO:0000256" key="3">
    <source>
        <dbReference type="ARBA" id="ARBA00022448"/>
    </source>
</evidence>
<sequence>MTAVAWAAACLVVILATVVQAGTGMGFGIVAVPLLVLVAPELGIGAVLAITVVVMCAVAWSERRWLSVPDLVRTSVAAVPGVVVGTAIARVTPEAAMQVTVGAVVAAASALSLLAWKARMTPASVAVAGALGGVLTPVAALPGPPMAVVYRPDDVRTMRSTLSAYFAVTSVLALATLSLTASGTGVASLGADVLHGLALTPAVILGAVAAAPLVRRLPAELVRRSALVLSLVSGVALALRGVAA</sequence>
<dbReference type="GO" id="GO:0005886">
    <property type="term" value="C:plasma membrane"/>
    <property type="evidence" value="ECO:0007669"/>
    <property type="project" value="UniProtKB-SubCell"/>
</dbReference>